<evidence type="ECO:0000313" key="3">
    <source>
        <dbReference type="EMBL" id="TMQ56088.1"/>
    </source>
</evidence>
<dbReference type="PANTHER" id="PTHR12526">
    <property type="entry name" value="GLYCOSYLTRANSFERASE"/>
    <property type="match status" value="1"/>
</dbReference>
<name>A0A538SXF8_UNCEI</name>
<evidence type="ECO:0000259" key="1">
    <source>
        <dbReference type="Pfam" id="PF00534"/>
    </source>
</evidence>
<dbReference type="EMBL" id="VBOU01000006">
    <property type="protein sequence ID" value="TMQ56088.1"/>
    <property type="molecule type" value="Genomic_DNA"/>
</dbReference>
<feature type="domain" description="Glycosyltransferase subfamily 4-like N-terminal" evidence="2">
    <location>
        <begin position="21"/>
        <end position="143"/>
    </location>
</feature>
<keyword evidence="3" id="KW-0808">Transferase</keyword>
<dbReference type="SUPFAM" id="SSF53756">
    <property type="entry name" value="UDP-Glycosyltransferase/glycogen phosphorylase"/>
    <property type="match status" value="1"/>
</dbReference>
<gene>
    <name evidence="3" type="ORF">E6K74_01110</name>
</gene>
<feature type="domain" description="Glycosyl transferase family 1" evidence="1">
    <location>
        <begin position="193"/>
        <end position="353"/>
    </location>
</feature>
<dbReference type="Pfam" id="PF13579">
    <property type="entry name" value="Glyco_trans_4_4"/>
    <property type="match status" value="1"/>
</dbReference>
<evidence type="ECO:0000313" key="4">
    <source>
        <dbReference type="Proteomes" id="UP000319829"/>
    </source>
</evidence>
<dbReference type="Gene3D" id="3.40.50.2000">
    <property type="entry name" value="Glycogen Phosphorylase B"/>
    <property type="match status" value="2"/>
</dbReference>
<dbReference type="GO" id="GO:0016757">
    <property type="term" value="F:glycosyltransferase activity"/>
    <property type="evidence" value="ECO:0007669"/>
    <property type="project" value="InterPro"/>
</dbReference>
<accession>A0A538SXF8</accession>
<dbReference type="Pfam" id="PF00534">
    <property type="entry name" value="Glycos_transf_1"/>
    <property type="match status" value="1"/>
</dbReference>
<protein>
    <submittedName>
        <fullName evidence="3">Glycosyltransferase family 4 protein</fullName>
    </submittedName>
</protein>
<dbReference type="CDD" id="cd03808">
    <property type="entry name" value="GT4_CapM-like"/>
    <property type="match status" value="1"/>
</dbReference>
<dbReference type="InterPro" id="IPR028098">
    <property type="entry name" value="Glyco_trans_4-like_N"/>
</dbReference>
<dbReference type="AlphaFoldDB" id="A0A538SXF8"/>
<reference evidence="3 4" key="1">
    <citation type="journal article" date="2019" name="Nat. Microbiol.">
        <title>Mediterranean grassland soil C-N compound turnover is dependent on rainfall and depth, and is mediated by genomically divergent microorganisms.</title>
        <authorList>
            <person name="Diamond S."/>
            <person name="Andeer P.F."/>
            <person name="Li Z."/>
            <person name="Crits-Christoph A."/>
            <person name="Burstein D."/>
            <person name="Anantharaman K."/>
            <person name="Lane K.R."/>
            <person name="Thomas B.C."/>
            <person name="Pan C."/>
            <person name="Northen T.R."/>
            <person name="Banfield J.F."/>
        </authorList>
    </citation>
    <scope>NUCLEOTIDE SEQUENCE [LARGE SCALE GENOMIC DNA]</scope>
    <source>
        <strain evidence="3">WS_4</strain>
    </source>
</reference>
<organism evidence="3 4">
    <name type="scientific">Eiseniibacteriota bacterium</name>
    <dbReference type="NCBI Taxonomy" id="2212470"/>
    <lineage>
        <taxon>Bacteria</taxon>
        <taxon>Candidatus Eiseniibacteriota</taxon>
    </lineage>
</organism>
<dbReference type="InterPro" id="IPR001296">
    <property type="entry name" value="Glyco_trans_1"/>
</dbReference>
<comment type="caution">
    <text evidence="3">The sequence shown here is derived from an EMBL/GenBank/DDBJ whole genome shotgun (WGS) entry which is preliminary data.</text>
</comment>
<sequence>MRIMYISRTAETLWWLLTPTMKELKRRGHEVMVCTEGPEAEKLRGLGFEVFTHGMKRSINPLMALRTIWRIRRTLRARPVDAAVCYNKLGGVVGRVGARLAGTPRIGYFAQGLACGPAQGAISFQLRFQVERLMAPFTDAMFLFNDYDEQLSRKTLMANRANGVFRLRGMGVDLTRFTPGTYADIRTRLGQELGVDPAHTFVLCAARLIADKGVLDFVEAARQVCSRRRDAVFLLAGRGPLLEKVRQQVDAAGVGAQVKVLGWRNDMNDLMKASDVFVLPSYYMEGLPVSILEAMACGKPVVTTRHKGCEDAVVDGETALLVPVKQPAQLAEKLLTLISDPAMRERMGVAGRRRAEERYEIGDCTREVVEMMERAFVQPRS</sequence>
<evidence type="ECO:0000259" key="2">
    <source>
        <dbReference type="Pfam" id="PF13579"/>
    </source>
</evidence>
<dbReference type="Proteomes" id="UP000319829">
    <property type="component" value="Unassembled WGS sequence"/>
</dbReference>
<proteinExistence type="predicted"/>
<dbReference type="PANTHER" id="PTHR12526:SF638">
    <property type="entry name" value="SPORE COAT PROTEIN SA"/>
    <property type="match status" value="1"/>
</dbReference>